<proteinExistence type="predicted"/>
<sequence length="353" mass="40041">MTLGDRYQSRILNTFQYHSQQWIDRGSRALRHLKVAAEWTLQVMVYPIYWIFQSGRTINHQFQQNVTPWLNSPEPQDSEPDTSILEILQEVTQLNPPVKLPSLVQPTPSSPYPVSKQLLQGIASQLDSGKLVLISQTNQTLDILTPQQQQTIQQAIVQKLLPPSATSLPHIPLSILAQCPHLFPPIRRFWQLMAWMEQSEVALAIDSFGESQTHQPQPIPQLNTLSINAPWLTSLDLHPPTGFNSNRSSEQRSKPKTPSPQPIAQTAFIKTDDPWLSSEELFGTIGDRTEPSSISQPQASSTPESAPDYIETQATGHEYILSPTEKFLLWLDHLFLKVEEQVIKVLRWLNEEV</sequence>
<dbReference type="STRING" id="1925591.BI308_22655"/>
<evidence type="ECO:0000313" key="3">
    <source>
        <dbReference type="Proteomes" id="UP000183940"/>
    </source>
</evidence>
<keyword evidence="3" id="KW-1185">Reference proteome</keyword>
<protein>
    <submittedName>
        <fullName evidence="2">Uncharacterized protein</fullName>
    </submittedName>
</protein>
<dbReference type="EMBL" id="MLAW01000058">
    <property type="protein sequence ID" value="OJJ18120.1"/>
    <property type="molecule type" value="Genomic_DNA"/>
</dbReference>
<organism evidence="2 3">
    <name type="scientific">Roseofilum reptotaenium AO1-A</name>
    <dbReference type="NCBI Taxonomy" id="1925591"/>
    <lineage>
        <taxon>Bacteria</taxon>
        <taxon>Bacillati</taxon>
        <taxon>Cyanobacteriota</taxon>
        <taxon>Cyanophyceae</taxon>
        <taxon>Desertifilales</taxon>
        <taxon>Desertifilaceae</taxon>
        <taxon>Roseofilum</taxon>
    </lineage>
</organism>
<accession>A0A1L9QKV1</accession>
<feature type="compositionally biased region" description="Polar residues" evidence="1">
    <location>
        <begin position="291"/>
        <end position="304"/>
    </location>
</feature>
<evidence type="ECO:0000256" key="1">
    <source>
        <dbReference type="SAM" id="MobiDB-lite"/>
    </source>
</evidence>
<gene>
    <name evidence="2" type="ORF">BI308_22655</name>
</gene>
<name>A0A1L9QKV1_9CYAN</name>
<feature type="region of interest" description="Disordered" evidence="1">
    <location>
        <begin position="286"/>
        <end position="307"/>
    </location>
</feature>
<evidence type="ECO:0000313" key="2">
    <source>
        <dbReference type="EMBL" id="OJJ18120.1"/>
    </source>
</evidence>
<dbReference type="AlphaFoldDB" id="A0A1L9QKV1"/>
<feature type="region of interest" description="Disordered" evidence="1">
    <location>
        <begin position="238"/>
        <end position="269"/>
    </location>
</feature>
<dbReference type="Proteomes" id="UP000183940">
    <property type="component" value="Unassembled WGS sequence"/>
</dbReference>
<comment type="caution">
    <text evidence="2">The sequence shown here is derived from an EMBL/GenBank/DDBJ whole genome shotgun (WGS) entry which is preliminary data.</text>
</comment>
<reference evidence="2" key="1">
    <citation type="submission" date="2016-10" db="EMBL/GenBank/DDBJ databases">
        <title>CRISPR-Cas defence system in Roseofilum reptotaenium: evidence of a bacteriophage-cyanobacterium arms race in the coral black band disease.</title>
        <authorList>
            <person name="Buerger P."/>
            <person name="Wood-Charlson E.M."/>
            <person name="Weynberg K.D."/>
            <person name="Willis B."/>
            <person name="Van Oppen M.J."/>
        </authorList>
    </citation>
    <scope>NUCLEOTIDE SEQUENCE [LARGE SCALE GENOMIC DNA]</scope>
    <source>
        <strain evidence="2">AO1-A</strain>
    </source>
</reference>